<dbReference type="InterPro" id="IPR002925">
    <property type="entry name" value="Dienelactn_hydro"/>
</dbReference>
<dbReference type="EMBL" id="AP018227">
    <property type="protein sequence ID" value="BAY81979.1"/>
    <property type="molecule type" value="Genomic_DNA"/>
</dbReference>
<organism evidence="2 3">
    <name type="scientific">Calothrix parasitica NIES-267</name>
    <dbReference type="NCBI Taxonomy" id="1973488"/>
    <lineage>
        <taxon>Bacteria</taxon>
        <taxon>Bacillati</taxon>
        <taxon>Cyanobacteriota</taxon>
        <taxon>Cyanophyceae</taxon>
        <taxon>Nostocales</taxon>
        <taxon>Calotrichaceae</taxon>
        <taxon>Calothrix</taxon>
    </lineage>
</organism>
<name>A0A1Z4LLB4_9CYAN</name>
<dbReference type="Pfam" id="PF01738">
    <property type="entry name" value="DLH"/>
    <property type="match status" value="1"/>
</dbReference>
<proteinExistence type="predicted"/>
<dbReference type="SUPFAM" id="SSF53474">
    <property type="entry name" value="alpha/beta-Hydrolases"/>
    <property type="match status" value="1"/>
</dbReference>
<evidence type="ECO:0000313" key="2">
    <source>
        <dbReference type="EMBL" id="BAY81979.1"/>
    </source>
</evidence>
<protein>
    <submittedName>
        <fullName evidence="2">Dienelactone hydrolase</fullName>
    </submittedName>
</protein>
<dbReference type="Proteomes" id="UP000218418">
    <property type="component" value="Chromosome"/>
</dbReference>
<dbReference type="OrthoDB" id="9780269at2"/>
<dbReference type="GO" id="GO:0016787">
    <property type="term" value="F:hydrolase activity"/>
    <property type="evidence" value="ECO:0007669"/>
    <property type="project" value="UniProtKB-KW"/>
</dbReference>
<keyword evidence="3" id="KW-1185">Reference proteome</keyword>
<dbReference type="Gene3D" id="3.40.50.1820">
    <property type="entry name" value="alpha/beta hydrolase"/>
    <property type="match status" value="1"/>
</dbReference>
<gene>
    <name evidence="2" type="ORF">NIES267_14570</name>
</gene>
<feature type="domain" description="Dienelactone hydrolase" evidence="1">
    <location>
        <begin position="78"/>
        <end position="208"/>
    </location>
</feature>
<evidence type="ECO:0000313" key="3">
    <source>
        <dbReference type="Proteomes" id="UP000218418"/>
    </source>
</evidence>
<sequence length="256" mass="28082">MNSTALNYVEEKIVSIELDSVRLQAEIVLPLACQGMVVFVHSSGVGSYSTRNRYLAHLLRKTAGVATVQIDLLTPQEEAIDLRSKHCSSNVQFLVKRLTAATNWLLDYPLTSHLKIGYFGEQTGADAALLAAAENKSAVGAVVSCSGKNCLTQDALSRLQTPSLLIVGENDLPAITTNQDAVEQIQITDKELKIIPNVGRQFKETGAIEEIARLASHWFKQYLSSVSYPQSGANVYKSLYRDRANTQINQQITTIK</sequence>
<accession>A0A1Z4LLB4</accession>
<dbReference type="InterPro" id="IPR029058">
    <property type="entry name" value="AB_hydrolase_fold"/>
</dbReference>
<evidence type="ECO:0000259" key="1">
    <source>
        <dbReference type="Pfam" id="PF01738"/>
    </source>
</evidence>
<reference evidence="2 3" key="1">
    <citation type="submission" date="2017-06" db="EMBL/GenBank/DDBJ databases">
        <title>Genome sequencing of cyanobaciteial culture collection at National Institute for Environmental Studies (NIES).</title>
        <authorList>
            <person name="Hirose Y."/>
            <person name="Shimura Y."/>
            <person name="Fujisawa T."/>
            <person name="Nakamura Y."/>
            <person name="Kawachi M."/>
        </authorList>
    </citation>
    <scope>NUCLEOTIDE SEQUENCE [LARGE SCALE GENOMIC DNA]</scope>
    <source>
        <strain evidence="2 3">NIES-267</strain>
    </source>
</reference>
<keyword evidence="2" id="KW-0378">Hydrolase</keyword>
<dbReference type="AlphaFoldDB" id="A0A1Z4LLB4"/>